<accession>A0A0E9VCT4</accession>
<evidence type="ECO:0000313" key="1">
    <source>
        <dbReference type="EMBL" id="JAH75929.1"/>
    </source>
</evidence>
<name>A0A0E9VCT4_ANGAN</name>
<dbReference type="EMBL" id="GBXM01032648">
    <property type="protein sequence ID" value="JAH75929.1"/>
    <property type="molecule type" value="Transcribed_RNA"/>
</dbReference>
<protein>
    <submittedName>
        <fullName evidence="1">Uncharacterized protein</fullName>
    </submittedName>
</protein>
<reference evidence="1" key="1">
    <citation type="submission" date="2014-11" db="EMBL/GenBank/DDBJ databases">
        <authorList>
            <person name="Amaro Gonzalez C."/>
        </authorList>
    </citation>
    <scope>NUCLEOTIDE SEQUENCE</scope>
</reference>
<dbReference type="EMBL" id="GBXM01031329">
    <property type="protein sequence ID" value="JAH77248.1"/>
    <property type="molecule type" value="Transcribed_RNA"/>
</dbReference>
<sequence length="14" mass="1616">MVPVLHYSRQVSPC</sequence>
<proteinExistence type="predicted"/>
<reference evidence="1" key="2">
    <citation type="journal article" date="2015" name="Fish Shellfish Immunol.">
        <title>Early steps in the European eel (Anguilla anguilla)-Vibrio vulnificus interaction in the gills: Role of the RtxA13 toxin.</title>
        <authorList>
            <person name="Callol A."/>
            <person name="Pajuelo D."/>
            <person name="Ebbesson L."/>
            <person name="Teles M."/>
            <person name="MacKenzie S."/>
            <person name="Amaro C."/>
        </authorList>
    </citation>
    <scope>NUCLEOTIDE SEQUENCE</scope>
</reference>
<organism evidence="1">
    <name type="scientific">Anguilla anguilla</name>
    <name type="common">European freshwater eel</name>
    <name type="synonym">Muraena anguilla</name>
    <dbReference type="NCBI Taxonomy" id="7936"/>
    <lineage>
        <taxon>Eukaryota</taxon>
        <taxon>Metazoa</taxon>
        <taxon>Chordata</taxon>
        <taxon>Craniata</taxon>
        <taxon>Vertebrata</taxon>
        <taxon>Euteleostomi</taxon>
        <taxon>Actinopterygii</taxon>
        <taxon>Neopterygii</taxon>
        <taxon>Teleostei</taxon>
        <taxon>Anguilliformes</taxon>
        <taxon>Anguillidae</taxon>
        <taxon>Anguilla</taxon>
    </lineage>
</organism>